<dbReference type="InterPro" id="IPR002123">
    <property type="entry name" value="Plipid/glycerol_acylTrfase"/>
</dbReference>
<dbReference type="PANTHER" id="PTHR10434">
    <property type="entry name" value="1-ACYL-SN-GLYCEROL-3-PHOSPHATE ACYLTRANSFERASE"/>
    <property type="match status" value="1"/>
</dbReference>
<reference evidence="5 6" key="1">
    <citation type="journal article" date="2018" name="ISME J.">
        <title>Endosymbiont genomes yield clues of tubeworm success.</title>
        <authorList>
            <person name="Li Y."/>
            <person name="Liles M.R."/>
            <person name="Halanych K.M."/>
        </authorList>
    </citation>
    <scope>NUCLEOTIDE SEQUENCE [LARGE SCALE GENOMIC DNA]</scope>
    <source>
        <strain evidence="5">A1464</strain>
    </source>
</reference>
<gene>
    <name evidence="5" type="ORF">DIZ80_16865</name>
</gene>
<organism evidence="5 6">
    <name type="scientific">endosymbiont of Galathealinum brachiosum</name>
    <dbReference type="NCBI Taxonomy" id="2200906"/>
    <lineage>
        <taxon>Bacteria</taxon>
        <taxon>Pseudomonadati</taxon>
        <taxon>Pseudomonadota</taxon>
        <taxon>Gammaproteobacteria</taxon>
        <taxon>sulfur-oxidizing symbionts</taxon>
    </lineage>
</organism>
<name>A0A370D6P6_9GAMM</name>
<dbReference type="SMART" id="SM00563">
    <property type="entry name" value="PlsC"/>
    <property type="match status" value="1"/>
</dbReference>
<keyword evidence="6" id="KW-1185">Reference proteome</keyword>
<sequence>MSLKQVRMALYALYLTNKYGFKLKKASSNAEKKKLRLEYSDTLLSRLNIEIIVTGADKIDPEGQYLLISNHRSIIDPCIIEQALKNTPILGLWISKKELYNSFFFGLFVRNGGSILLDRESNTMGSFFKDIKKGLSTGVSIFVFPEGTRNKEDTDLTEFKEGSQLIAVKNRLPILPVYIKDNANDILRRAIVNREKNLQIEIIIGDVIDYKDRSMSLEQAYRKMFNIQ</sequence>
<evidence type="ECO:0000256" key="2">
    <source>
        <dbReference type="ARBA" id="ARBA00022679"/>
    </source>
</evidence>
<evidence type="ECO:0000256" key="3">
    <source>
        <dbReference type="ARBA" id="ARBA00023315"/>
    </source>
</evidence>
<dbReference type="AlphaFoldDB" id="A0A370D6P6"/>
<dbReference type="GO" id="GO:0003841">
    <property type="term" value="F:1-acylglycerol-3-phosphate O-acyltransferase activity"/>
    <property type="evidence" value="ECO:0007669"/>
    <property type="project" value="TreeGrafter"/>
</dbReference>
<dbReference type="Pfam" id="PF01553">
    <property type="entry name" value="Acyltransferase"/>
    <property type="match status" value="1"/>
</dbReference>
<evidence type="ECO:0000313" key="5">
    <source>
        <dbReference type="EMBL" id="RDH80698.1"/>
    </source>
</evidence>
<dbReference type="SUPFAM" id="SSF69593">
    <property type="entry name" value="Glycerol-3-phosphate (1)-acyltransferase"/>
    <property type="match status" value="1"/>
</dbReference>
<feature type="domain" description="Phospholipid/glycerol acyltransferase" evidence="4">
    <location>
        <begin position="65"/>
        <end position="182"/>
    </location>
</feature>
<dbReference type="PANTHER" id="PTHR10434:SF11">
    <property type="entry name" value="1-ACYL-SN-GLYCEROL-3-PHOSPHATE ACYLTRANSFERASE"/>
    <property type="match status" value="1"/>
</dbReference>
<accession>A0A370D6P6</accession>
<dbReference type="Proteomes" id="UP000254266">
    <property type="component" value="Unassembled WGS sequence"/>
</dbReference>
<comment type="caution">
    <text evidence="5">The sequence shown here is derived from an EMBL/GenBank/DDBJ whole genome shotgun (WGS) entry which is preliminary data.</text>
</comment>
<dbReference type="GO" id="GO:0006654">
    <property type="term" value="P:phosphatidic acid biosynthetic process"/>
    <property type="evidence" value="ECO:0007669"/>
    <property type="project" value="TreeGrafter"/>
</dbReference>
<dbReference type="CDD" id="cd07989">
    <property type="entry name" value="LPLAT_AGPAT-like"/>
    <property type="match status" value="1"/>
</dbReference>
<keyword evidence="3 5" id="KW-0012">Acyltransferase</keyword>
<protein>
    <submittedName>
        <fullName evidence="5">1-acyl-sn-glycerol-3-phosphate acyltransferase</fullName>
    </submittedName>
</protein>
<comment type="pathway">
    <text evidence="1">Lipid metabolism.</text>
</comment>
<evidence type="ECO:0000259" key="4">
    <source>
        <dbReference type="SMART" id="SM00563"/>
    </source>
</evidence>
<dbReference type="EMBL" id="QFXC01000014">
    <property type="protein sequence ID" value="RDH80698.1"/>
    <property type="molecule type" value="Genomic_DNA"/>
</dbReference>
<evidence type="ECO:0000256" key="1">
    <source>
        <dbReference type="ARBA" id="ARBA00005189"/>
    </source>
</evidence>
<evidence type="ECO:0000313" key="6">
    <source>
        <dbReference type="Proteomes" id="UP000254266"/>
    </source>
</evidence>
<proteinExistence type="predicted"/>
<keyword evidence="2" id="KW-0808">Transferase</keyword>